<evidence type="ECO:0000313" key="3">
    <source>
        <dbReference type="Proteomes" id="UP001501183"/>
    </source>
</evidence>
<dbReference type="PROSITE" id="PS51857">
    <property type="entry name" value="CSD_2"/>
    <property type="match status" value="1"/>
</dbReference>
<feature type="domain" description="CSD" evidence="1">
    <location>
        <begin position="1"/>
        <end position="43"/>
    </location>
</feature>
<dbReference type="InterPro" id="IPR012340">
    <property type="entry name" value="NA-bd_OB-fold"/>
</dbReference>
<proteinExistence type="predicted"/>
<dbReference type="Pfam" id="PF00313">
    <property type="entry name" value="CSD"/>
    <property type="match status" value="1"/>
</dbReference>
<dbReference type="InterPro" id="IPR002059">
    <property type="entry name" value="CSP_DNA-bd"/>
</dbReference>
<dbReference type="InterPro" id="IPR019844">
    <property type="entry name" value="CSD_CS"/>
</dbReference>
<dbReference type="Gene3D" id="2.40.50.140">
    <property type="entry name" value="Nucleic acid-binding proteins"/>
    <property type="match status" value="1"/>
</dbReference>
<dbReference type="EMBL" id="BAABFB010000046">
    <property type="protein sequence ID" value="GAA4481124.1"/>
    <property type="molecule type" value="Genomic_DNA"/>
</dbReference>
<organism evidence="2 3">
    <name type="scientific">Rhodococcus olei</name>
    <dbReference type="NCBI Taxonomy" id="2161675"/>
    <lineage>
        <taxon>Bacteria</taxon>
        <taxon>Bacillati</taxon>
        <taxon>Actinomycetota</taxon>
        <taxon>Actinomycetes</taxon>
        <taxon>Mycobacteriales</taxon>
        <taxon>Nocardiaceae</taxon>
        <taxon>Rhodococcus</taxon>
    </lineage>
</organism>
<dbReference type="CDD" id="cd04458">
    <property type="entry name" value="CSP_CDS"/>
    <property type="match status" value="1"/>
</dbReference>
<gene>
    <name evidence="2" type="ORF">GCM10023094_28760</name>
</gene>
<accession>A0ABP8P6G2</accession>
<comment type="caution">
    <text evidence="2">The sequence shown here is derived from an EMBL/GenBank/DDBJ whole genome shotgun (WGS) entry which is preliminary data.</text>
</comment>
<dbReference type="PROSITE" id="PS00352">
    <property type="entry name" value="CSD_1"/>
    <property type="match status" value="1"/>
</dbReference>
<dbReference type="InterPro" id="IPR012156">
    <property type="entry name" value="Cold_shock_CspA"/>
</dbReference>
<dbReference type="SUPFAM" id="SSF50249">
    <property type="entry name" value="Nucleic acid-binding proteins"/>
    <property type="match status" value="1"/>
</dbReference>
<evidence type="ECO:0000313" key="2">
    <source>
        <dbReference type="EMBL" id="GAA4481124.1"/>
    </source>
</evidence>
<dbReference type="InterPro" id="IPR050181">
    <property type="entry name" value="Cold_shock_domain"/>
</dbReference>
<name>A0ABP8P6G2_9NOCA</name>
<dbReference type="PRINTS" id="PR00050">
    <property type="entry name" value="COLDSHOCK"/>
</dbReference>
<dbReference type="PIRSF" id="PIRSF002599">
    <property type="entry name" value="Cold_shock_A"/>
    <property type="match status" value="1"/>
</dbReference>
<dbReference type="PANTHER" id="PTHR11544">
    <property type="entry name" value="COLD SHOCK DOMAIN CONTAINING PROTEINS"/>
    <property type="match status" value="1"/>
</dbReference>
<dbReference type="Proteomes" id="UP001501183">
    <property type="component" value="Unassembled WGS sequence"/>
</dbReference>
<keyword evidence="3" id="KW-1185">Reference proteome</keyword>
<evidence type="ECO:0000259" key="1">
    <source>
        <dbReference type="PROSITE" id="PS51857"/>
    </source>
</evidence>
<sequence length="43" mass="4537">MAQGSVKWLNADKGFGFIAHDGGGTDVFVHYTEIVDGSPVILS</sequence>
<reference evidence="3" key="1">
    <citation type="journal article" date="2019" name="Int. J. Syst. Evol. Microbiol.">
        <title>The Global Catalogue of Microorganisms (GCM) 10K type strain sequencing project: providing services to taxonomists for standard genome sequencing and annotation.</title>
        <authorList>
            <consortium name="The Broad Institute Genomics Platform"/>
            <consortium name="The Broad Institute Genome Sequencing Center for Infectious Disease"/>
            <person name="Wu L."/>
            <person name="Ma J."/>
        </authorList>
    </citation>
    <scope>NUCLEOTIDE SEQUENCE [LARGE SCALE GENOMIC DNA]</scope>
    <source>
        <strain evidence="3">JCM 32206</strain>
    </source>
</reference>
<protein>
    <recommendedName>
        <fullName evidence="1">CSD domain-containing protein</fullName>
    </recommendedName>
</protein>